<keyword evidence="1" id="KW-0813">Transport</keyword>
<dbReference type="EMBL" id="PIQE01000001">
    <property type="protein sequence ID" value="RUO74919.1"/>
    <property type="molecule type" value="Genomic_DNA"/>
</dbReference>
<gene>
    <name evidence="6" type="ORF">CWI80_06205</name>
</gene>
<feature type="domain" description="ABC transporter" evidence="5">
    <location>
        <begin position="5"/>
        <end position="223"/>
    </location>
</feature>
<dbReference type="GO" id="GO:0022857">
    <property type="term" value="F:transmembrane transporter activity"/>
    <property type="evidence" value="ECO:0007669"/>
    <property type="project" value="UniProtKB-ARBA"/>
</dbReference>
<evidence type="ECO:0000256" key="2">
    <source>
        <dbReference type="ARBA" id="ARBA00022741"/>
    </source>
</evidence>
<protein>
    <submittedName>
        <fullName evidence="6">ABC transporter ATP-binding protein</fullName>
    </submittedName>
</protein>
<dbReference type="InterPro" id="IPR003439">
    <property type="entry name" value="ABC_transporter-like_ATP-bd"/>
</dbReference>
<dbReference type="InterPro" id="IPR015854">
    <property type="entry name" value="ABC_transpr_LolD-like"/>
</dbReference>
<dbReference type="RefSeq" id="WP_026861262.1">
    <property type="nucleotide sequence ID" value="NZ_PIQE01000001.1"/>
</dbReference>
<comment type="similarity">
    <text evidence="4">Belongs to the ABC transporter superfamily. Macrolide exporter (TC 3.A.1.122) family.</text>
</comment>
<dbReference type="GO" id="GO:1902495">
    <property type="term" value="C:transmembrane transporter complex"/>
    <property type="evidence" value="ECO:0007669"/>
    <property type="project" value="UniProtKB-ARBA"/>
</dbReference>
<keyword evidence="7" id="KW-1185">Reference proteome</keyword>
<dbReference type="GO" id="GO:0016887">
    <property type="term" value="F:ATP hydrolysis activity"/>
    <property type="evidence" value="ECO:0007669"/>
    <property type="project" value="InterPro"/>
</dbReference>
<keyword evidence="3 6" id="KW-0067">ATP-binding</keyword>
<dbReference type="PROSITE" id="PS00211">
    <property type="entry name" value="ABC_TRANSPORTER_1"/>
    <property type="match status" value="1"/>
</dbReference>
<dbReference type="CDD" id="cd03255">
    <property type="entry name" value="ABC_MJ0796_LolCDE_FtsE"/>
    <property type="match status" value="1"/>
</dbReference>
<organism evidence="6 7">
    <name type="scientific">Pseudidiomarina sediminum</name>
    <dbReference type="NCBI Taxonomy" id="431675"/>
    <lineage>
        <taxon>Bacteria</taxon>
        <taxon>Pseudomonadati</taxon>
        <taxon>Pseudomonadota</taxon>
        <taxon>Gammaproteobacteria</taxon>
        <taxon>Alteromonadales</taxon>
        <taxon>Idiomarinaceae</taxon>
        <taxon>Pseudidiomarina</taxon>
    </lineage>
</organism>
<dbReference type="InterPro" id="IPR017871">
    <property type="entry name" value="ABC_transporter-like_CS"/>
</dbReference>
<dbReference type="Pfam" id="PF00005">
    <property type="entry name" value="ABC_tran"/>
    <property type="match status" value="1"/>
</dbReference>
<evidence type="ECO:0000256" key="4">
    <source>
        <dbReference type="ARBA" id="ARBA00038388"/>
    </source>
</evidence>
<dbReference type="PROSITE" id="PS50893">
    <property type="entry name" value="ABC_TRANSPORTER_2"/>
    <property type="match status" value="1"/>
</dbReference>
<evidence type="ECO:0000313" key="6">
    <source>
        <dbReference type="EMBL" id="RUO74919.1"/>
    </source>
</evidence>
<accession>A0A432ZAH8</accession>
<dbReference type="InterPro" id="IPR017911">
    <property type="entry name" value="MacB-like_ATP-bd"/>
</dbReference>
<evidence type="ECO:0000256" key="1">
    <source>
        <dbReference type="ARBA" id="ARBA00022448"/>
    </source>
</evidence>
<sequence>MTNLLTLTHVARQFGKEDNRFTALHDIDLEVNDGDTLAIVGPSGSGKSTLLSILGLLDRSYTGTYALKSTDVAALDSKQLAQLRNREIGWVFQNFNLINHLSVLHNVVLPMRYNSTIAKDTYQQRAMAVLEQVGLVDKAQAKPTELSGGQQQRVAIARALVNAPSLVLADEPTGNLDSATGAKITELLMSLAATGTTVILVTHDPVVAAACGKVLQLKDGSIVA</sequence>
<evidence type="ECO:0000256" key="3">
    <source>
        <dbReference type="ARBA" id="ARBA00022840"/>
    </source>
</evidence>
<dbReference type="Proteomes" id="UP000287022">
    <property type="component" value="Unassembled WGS sequence"/>
</dbReference>
<dbReference type="SUPFAM" id="SSF52540">
    <property type="entry name" value="P-loop containing nucleoside triphosphate hydrolases"/>
    <property type="match status" value="1"/>
</dbReference>
<proteinExistence type="inferred from homology"/>
<dbReference type="FunFam" id="3.40.50.300:FF:000032">
    <property type="entry name" value="Export ABC transporter ATP-binding protein"/>
    <property type="match status" value="1"/>
</dbReference>
<dbReference type="AlphaFoldDB" id="A0A432ZAH8"/>
<dbReference type="STRING" id="1122124.GCA_000423165_00173"/>
<evidence type="ECO:0000313" key="7">
    <source>
        <dbReference type="Proteomes" id="UP000287022"/>
    </source>
</evidence>
<dbReference type="Gene3D" id="3.40.50.300">
    <property type="entry name" value="P-loop containing nucleotide triphosphate hydrolases"/>
    <property type="match status" value="1"/>
</dbReference>
<dbReference type="PANTHER" id="PTHR24220">
    <property type="entry name" value="IMPORT ATP-BINDING PROTEIN"/>
    <property type="match status" value="1"/>
</dbReference>
<dbReference type="SMART" id="SM00382">
    <property type="entry name" value="AAA"/>
    <property type="match status" value="1"/>
</dbReference>
<comment type="caution">
    <text evidence="6">The sequence shown here is derived from an EMBL/GenBank/DDBJ whole genome shotgun (WGS) entry which is preliminary data.</text>
</comment>
<dbReference type="GO" id="GO:0005524">
    <property type="term" value="F:ATP binding"/>
    <property type="evidence" value="ECO:0007669"/>
    <property type="project" value="UniProtKB-KW"/>
</dbReference>
<name>A0A432ZAH8_9GAMM</name>
<reference evidence="7" key="1">
    <citation type="journal article" date="2018" name="Front. Microbiol.">
        <title>Genome-Based Analysis Reveals the Taxonomy and Diversity of the Family Idiomarinaceae.</title>
        <authorList>
            <person name="Liu Y."/>
            <person name="Lai Q."/>
            <person name="Shao Z."/>
        </authorList>
    </citation>
    <scope>NUCLEOTIDE SEQUENCE [LARGE SCALE GENOMIC DNA]</scope>
    <source>
        <strain evidence="7">c121</strain>
    </source>
</reference>
<evidence type="ECO:0000259" key="5">
    <source>
        <dbReference type="PROSITE" id="PS50893"/>
    </source>
</evidence>
<dbReference type="InterPro" id="IPR027417">
    <property type="entry name" value="P-loop_NTPase"/>
</dbReference>
<dbReference type="GO" id="GO:0005886">
    <property type="term" value="C:plasma membrane"/>
    <property type="evidence" value="ECO:0007669"/>
    <property type="project" value="TreeGrafter"/>
</dbReference>
<keyword evidence="2" id="KW-0547">Nucleotide-binding</keyword>
<dbReference type="PANTHER" id="PTHR24220:SF86">
    <property type="entry name" value="ABC TRANSPORTER ABCH.1"/>
    <property type="match status" value="1"/>
</dbReference>
<dbReference type="InterPro" id="IPR003593">
    <property type="entry name" value="AAA+_ATPase"/>
</dbReference>